<dbReference type="CDD" id="cd00130">
    <property type="entry name" value="PAS"/>
    <property type="match status" value="1"/>
</dbReference>
<gene>
    <name evidence="3" type="ORF">M5D45_19105</name>
</gene>
<dbReference type="Proteomes" id="UP001056132">
    <property type="component" value="Chromosome 2"/>
</dbReference>
<protein>
    <submittedName>
        <fullName evidence="3">PAS domain S-box protein</fullName>
    </submittedName>
</protein>
<dbReference type="SMART" id="SM00421">
    <property type="entry name" value="HTH_LUXR"/>
    <property type="match status" value="1"/>
</dbReference>
<dbReference type="InterPro" id="IPR036388">
    <property type="entry name" value="WH-like_DNA-bd_sf"/>
</dbReference>
<dbReference type="InterPro" id="IPR000014">
    <property type="entry name" value="PAS"/>
</dbReference>
<evidence type="ECO:0000259" key="1">
    <source>
        <dbReference type="PROSITE" id="PS50043"/>
    </source>
</evidence>
<evidence type="ECO:0000313" key="3">
    <source>
        <dbReference type="EMBL" id="URF07321.1"/>
    </source>
</evidence>
<dbReference type="SMART" id="SM00091">
    <property type="entry name" value="PAS"/>
    <property type="match status" value="1"/>
</dbReference>
<dbReference type="Pfam" id="PF00196">
    <property type="entry name" value="GerE"/>
    <property type="match status" value="1"/>
</dbReference>
<dbReference type="PROSITE" id="PS50112">
    <property type="entry name" value="PAS"/>
    <property type="match status" value="1"/>
</dbReference>
<accession>A0AAE9I6P7</accession>
<dbReference type="KEGG" id="ccam:M5D45_19105"/>
<reference evidence="3" key="2">
    <citation type="submission" date="2022-05" db="EMBL/GenBank/DDBJ databases">
        <authorList>
            <person name="Kunte H.-J."/>
        </authorList>
    </citation>
    <scope>NUCLEOTIDE SEQUENCE</scope>
    <source>
        <strain evidence="3">G5</strain>
    </source>
</reference>
<proteinExistence type="predicted"/>
<dbReference type="GO" id="GO:0006355">
    <property type="term" value="P:regulation of DNA-templated transcription"/>
    <property type="evidence" value="ECO:0007669"/>
    <property type="project" value="InterPro"/>
</dbReference>
<name>A0AAE9I6P7_9BURK</name>
<dbReference type="InterPro" id="IPR016032">
    <property type="entry name" value="Sig_transdc_resp-reg_C-effctor"/>
</dbReference>
<dbReference type="GO" id="GO:0003677">
    <property type="term" value="F:DNA binding"/>
    <property type="evidence" value="ECO:0007669"/>
    <property type="project" value="InterPro"/>
</dbReference>
<reference evidence="3" key="1">
    <citation type="journal article" date="2022" name="Microbiol. Resour. Announc.">
        <title>Genome Sequence of Cupriavidus campinensis Strain G5, a Member of a Bacterial Consortium Capable of Polyethylene Degradation.</title>
        <authorList>
            <person name="Schneider B."/>
            <person name="Pfeiffer F."/>
            <person name="Dyall-Smith M."/>
            <person name="Kunte H.J."/>
        </authorList>
    </citation>
    <scope>NUCLEOTIDE SEQUENCE</scope>
    <source>
        <strain evidence="3">G5</strain>
    </source>
</reference>
<evidence type="ECO:0000313" key="4">
    <source>
        <dbReference type="Proteomes" id="UP001056132"/>
    </source>
</evidence>
<sequence>MIERLAEDAILTLADSLPDTVFLVDKAGKIRYVNARCAESLGLSQAAIIGQTMIELVAPHDRDRTLREAGAVMAGHRRTGFENRYRHRDGSDVHFSWSARWLETHQLRFGVAHDVTALRQPTCDHLIPAALLNVLEPCEQQVLMLLLTAASENQIAGRLGLTASTTQAHVARVFTKLGVRGRMGLMSLCLRGMEQT</sequence>
<dbReference type="InterPro" id="IPR000792">
    <property type="entry name" value="Tscrpt_reg_LuxR_C"/>
</dbReference>
<dbReference type="Gene3D" id="1.10.10.10">
    <property type="entry name" value="Winged helix-like DNA-binding domain superfamily/Winged helix DNA-binding domain"/>
    <property type="match status" value="1"/>
</dbReference>
<feature type="domain" description="HTH luxR-type" evidence="1">
    <location>
        <begin position="128"/>
        <end position="193"/>
    </location>
</feature>
<dbReference type="SUPFAM" id="SSF46894">
    <property type="entry name" value="C-terminal effector domain of the bipartite response regulators"/>
    <property type="match status" value="1"/>
</dbReference>
<dbReference type="Pfam" id="PF08448">
    <property type="entry name" value="PAS_4"/>
    <property type="match status" value="1"/>
</dbReference>
<organism evidence="3 4">
    <name type="scientific">Cupriavidus campinensis</name>
    <dbReference type="NCBI Taxonomy" id="151783"/>
    <lineage>
        <taxon>Bacteria</taxon>
        <taxon>Pseudomonadati</taxon>
        <taxon>Pseudomonadota</taxon>
        <taxon>Betaproteobacteria</taxon>
        <taxon>Burkholderiales</taxon>
        <taxon>Burkholderiaceae</taxon>
        <taxon>Cupriavidus</taxon>
    </lineage>
</organism>
<dbReference type="InterPro" id="IPR035965">
    <property type="entry name" value="PAS-like_dom_sf"/>
</dbReference>
<dbReference type="EMBL" id="CP097331">
    <property type="protein sequence ID" value="URF07321.1"/>
    <property type="molecule type" value="Genomic_DNA"/>
</dbReference>
<dbReference type="Gene3D" id="3.30.450.20">
    <property type="entry name" value="PAS domain"/>
    <property type="match status" value="1"/>
</dbReference>
<dbReference type="SUPFAM" id="SSF55785">
    <property type="entry name" value="PYP-like sensor domain (PAS domain)"/>
    <property type="match status" value="1"/>
</dbReference>
<dbReference type="AlphaFoldDB" id="A0AAE9I6P7"/>
<dbReference type="RefSeq" id="WP_186296899.1">
    <property type="nucleotide sequence ID" value="NZ_CAJPVH010000016.1"/>
</dbReference>
<evidence type="ECO:0000259" key="2">
    <source>
        <dbReference type="PROSITE" id="PS50112"/>
    </source>
</evidence>
<feature type="domain" description="PAS" evidence="2">
    <location>
        <begin position="6"/>
        <end position="76"/>
    </location>
</feature>
<dbReference type="PROSITE" id="PS50043">
    <property type="entry name" value="HTH_LUXR_2"/>
    <property type="match status" value="1"/>
</dbReference>
<dbReference type="NCBIfam" id="TIGR00229">
    <property type="entry name" value="sensory_box"/>
    <property type="match status" value="1"/>
</dbReference>
<dbReference type="InterPro" id="IPR013656">
    <property type="entry name" value="PAS_4"/>
</dbReference>